<evidence type="ECO:0000259" key="2">
    <source>
        <dbReference type="Pfam" id="PF26526"/>
    </source>
</evidence>
<protein>
    <recommendedName>
        <fullName evidence="2">DUF8175 domain-containing protein</fullName>
    </recommendedName>
</protein>
<name>A0A6C1TV35_9CORY</name>
<dbReference type="PROSITE" id="PS51257">
    <property type="entry name" value="PROKAR_LIPOPROTEIN"/>
    <property type="match status" value="1"/>
</dbReference>
<dbReference type="EMBL" id="RXIR01000024">
    <property type="protein sequence ID" value="TVS26970.1"/>
    <property type="molecule type" value="Genomic_DNA"/>
</dbReference>
<evidence type="ECO:0000313" key="4">
    <source>
        <dbReference type="Proteomes" id="UP000336646"/>
    </source>
</evidence>
<sequence>MVKKVVTALVGVCVAGALTACAGADETAENAGPDLASAPQNVVWQPVAGIESPVESTDGPRESQPVLHGYAQTPQGAVVAAINGQVAMATANDELWDEVSALLLAPGQGRDQWAQGRALLSIPEGTVQQNPAMFEGFRVADYTPENAQVVLAANYPGVGLTAYPVQLTWQDDWKIVMPTQDTAPDLEPLQSLDGFTAFSATEGQ</sequence>
<dbReference type="OrthoDB" id="4426844at2"/>
<feature type="signal peptide" evidence="1">
    <location>
        <begin position="1"/>
        <end position="22"/>
    </location>
</feature>
<dbReference type="AlphaFoldDB" id="A0A6C1TV35"/>
<comment type="caution">
    <text evidence="3">The sequence shown here is derived from an EMBL/GenBank/DDBJ whole genome shotgun (WGS) entry which is preliminary data.</text>
</comment>
<feature type="domain" description="DUF8175" evidence="2">
    <location>
        <begin position="34"/>
        <end position="196"/>
    </location>
</feature>
<evidence type="ECO:0000313" key="3">
    <source>
        <dbReference type="EMBL" id="TVS26970.1"/>
    </source>
</evidence>
<evidence type="ECO:0000256" key="1">
    <source>
        <dbReference type="SAM" id="SignalP"/>
    </source>
</evidence>
<feature type="chain" id="PRO_5039036879" description="DUF8175 domain-containing protein" evidence="1">
    <location>
        <begin position="23"/>
        <end position="204"/>
    </location>
</feature>
<organism evidence="3 4">
    <name type="scientific">Corynebacterium sanguinis</name>
    <dbReference type="NCBI Taxonomy" id="2594913"/>
    <lineage>
        <taxon>Bacteria</taxon>
        <taxon>Bacillati</taxon>
        <taxon>Actinomycetota</taxon>
        <taxon>Actinomycetes</taxon>
        <taxon>Mycobacteriales</taxon>
        <taxon>Corynebacteriaceae</taxon>
        <taxon>Corynebacterium</taxon>
    </lineage>
</organism>
<dbReference type="Proteomes" id="UP000336646">
    <property type="component" value="Unassembled WGS sequence"/>
</dbReference>
<proteinExistence type="predicted"/>
<gene>
    <name evidence="3" type="ORF">EKI59_09740</name>
</gene>
<reference evidence="3 4" key="1">
    <citation type="submission" date="2018-12" db="EMBL/GenBank/DDBJ databases">
        <title>Corynebacterium sanguinis sp. nov., a clinically-associated and environmental corynebacterium.</title>
        <authorList>
            <person name="Gonzales-Siles L."/>
            <person name="Jaen-Luchoro D."/>
            <person name="Cardew S."/>
            <person name="Inganas E."/>
            <person name="Ohlen M."/>
            <person name="Jensie-Markopolous S."/>
            <person name="Pinyeiro-Iglesias B."/>
            <person name="Molin K."/>
            <person name="Skovbjerg S."/>
            <person name="Svensson-Stadler L."/>
            <person name="Funke G."/>
            <person name="Moore E.R.B."/>
        </authorList>
    </citation>
    <scope>NUCLEOTIDE SEQUENCE [LARGE SCALE GENOMIC DNA]</scope>
    <source>
        <strain evidence="3 4">58734</strain>
    </source>
</reference>
<dbReference type="Pfam" id="PF26526">
    <property type="entry name" value="DUF8175"/>
    <property type="match status" value="1"/>
</dbReference>
<keyword evidence="1" id="KW-0732">Signal</keyword>
<accession>A0A6C1TV35</accession>
<dbReference type="InterPro" id="IPR058488">
    <property type="entry name" value="DUF8175"/>
</dbReference>